<accession>A0A5B2VV91</accession>
<organism evidence="2 3">
    <name type="scientific">Salinarimonas soli</name>
    <dbReference type="NCBI Taxonomy" id="1638099"/>
    <lineage>
        <taxon>Bacteria</taxon>
        <taxon>Pseudomonadati</taxon>
        <taxon>Pseudomonadota</taxon>
        <taxon>Alphaproteobacteria</taxon>
        <taxon>Hyphomicrobiales</taxon>
        <taxon>Salinarimonadaceae</taxon>
        <taxon>Salinarimonas</taxon>
    </lineage>
</organism>
<proteinExistence type="predicted"/>
<feature type="signal peptide" evidence="1">
    <location>
        <begin position="1"/>
        <end position="20"/>
    </location>
</feature>
<reference evidence="2 3" key="1">
    <citation type="submission" date="2019-09" db="EMBL/GenBank/DDBJ databases">
        <title>Salinarimonas rosea gen. nov., sp. nov., a new member of the a-2 subgroup of the Proteobacteria.</title>
        <authorList>
            <person name="Liu J."/>
        </authorList>
    </citation>
    <scope>NUCLEOTIDE SEQUENCE [LARGE SCALE GENOMIC DNA]</scope>
    <source>
        <strain evidence="2 3">BN140002</strain>
    </source>
</reference>
<sequence>MRRVALLSLLALVAASAVQARDVVPAERRILPWDANIPACQDPSVLENITAAFASREDKFWTEGLRLVAYEQINPVAWRPDGLDLIPRRFCTAVAHVNDGRKRRIDYVVREDLGFAGFGWGVTWCVHGLDRHWADAPGCRMKRP</sequence>
<reference evidence="2 3" key="2">
    <citation type="submission" date="2019-09" db="EMBL/GenBank/DDBJ databases">
        <authorList>
            <person name="Jin C."/>
        </authorList>
    </citation>
    <scope>NUCLEOTIDE SEQUENCE [LARGE SCALE GENOMIC DNA]</scope>
    <source>
        <strain evidence="2 3">BN140002</strain>
    </source>
</reference>
<evidence type="ECO:0000256" key="1">
    <source>
        <dbReference type="SAM" id="SignalP"/>
    </source>
</evidence>
<dbReference type="Proteomes" id="UP000323142">
    <property type="component" value="Unassembled WGS sequence"/>
</dbReference>
<dbReference type="RefSeq" id="WP_149815503.1">
    <property type="nucleotide sequence ID" value="NZ_VUOA01000006.1"/>
</dbReference>
<evidence type="ECO:0000313" key="2">
    <source>
        <dbReference type="EMBL" id="KAA2242232.1"/>
    </source>
</evidence>
<protein>
    <submittedName>
        <fullName evidence="2">Uncharacterized protein</fullName>
    </submittedName>
</protein>
<keyword evidence="3" id="KW-1185">Reference proteome</keyword>
<keyword evidence="1" id="KW-0732">Signal</keyword>
<comment type="caution">
    <text evidence="2">The sequence shown here is derived from an EMBL/GenBank/DDBJ whole genome shotgun (WGS) entry which is preliminary data.</text>
</comment>
<dbReference type="EMBL" id="VUOA01000006">
    <property type="protein sequence ID" value="KAA2242232.1"/>
    <property type="molecule type" value="Genomic_DNA"/>
</dbReference>
<name>A0A5B2VV91_9HYPH</name>
<feature type="chain" id="PRO_5022689203" evidence="1">
    <location>
        <begin position="21"/>
        <end position="144"/>
    </location>
</feature>
<dbReference type="OrthoDB" id="9808546at2"/>
<evidence type="ECO:0000313" key="3">
    <source>
        <dbReference type="Proteomes" id="UP000323142"/>
    </source>
</evidence>
<dbReference type="AlphaFoldDB" id="A0A5B2VV91"/>
<gene>
    <name evidence="2" type="ORF">F0L46_02780</name>
</gene>